<dbReference type="RefSeq" id="WP_061079444.1">
    <property type="nucleotide sequence ID" value="NZ_JAAXPG010000001.1"/>
</dbReference>
<dbReference type="GO" id="GO:0030151">
    <property type="term" value="F:molybdenum ion binding"/>
    <property type="evidence" value="ECO:0007669"/>
    <property type="project" value="InterPro"/>
</dbReference>
<feature type="domain" description="MOSC" evidence="1">
    <location>
        <begin position="129"/>
        <end position="277"/>
    </location>
</feature>
<dbReference type="EMBL" id="JAAXPG010000001">
    <property type="protein sequence ID" value="NKY96427.1"/>
    <property type="molecule type" value="Genomic_DNA"/>
</dbReference>
<dbReference type="SUPFAM" id="SSF141673">
    <property type="entry name" value="MOSC N-terminal domain-like"/>
    <property type="match status" value="1"/>
</dbReference>
<reference evidence="2 3" key="1">
    <citation type="submission" date="2020-04" db="EMBL/GenBank/DDBJ databases">
        <title>MicrobeNet Type strains.</title>
        <authorList>
            <person name="Nicholson A.C."/>
        </authorList>
    </citation>
    <scope>NUCLEOTIDE SEQUENCE [LARGE SCALE GENOMIC DNA]</scope>
    <source>
        <strain evidence="2 3">ATCC 23612</strain>
    </source>
</reference>
<dbReference type="Pfam" id="PF03473">
    <property type="entry name" value="MOSC"/>
    <property type="match status" value="1"/>
</dbReference>
<dbReference type="GO" id="GO:0030170">
    <property type="term" value="F:pyridoxal phosphate binding"/>
    <property type="evidence" value="ECO:0007669"/>
    <property type="project" value="InterPro"/>
</dbReference>
<evidence type="ECO:0000259" key="1">
    <source>
        <dbReference type="PROSITE" id="PS51340"/>
    </source>
</evidence>
<proteinExistence type="predicted"/>
<keyword evidence="3" id="KW-1185">Reference proteome</keyword>
<evidence type="ECO:0000313" key="3">
    <source>
        <dbReference type="Proteomes" id="UP000553209"/>
    </source>
</evidence>
<dbReference type="SUPFAM" id="SSF50800">
    <property type="entry name" value="PK beta-barrel domain-like"/>
    <property type="match status" value="1"/>
</dbReference>
<dbReference type="InterPro" id="IPR005302">
    <property type="entry name" value="MoCF_Sase_C"/>
</dbReference>
<sequence>MARIEELVHYPVKGCAGTSVPSAEMAPTGLPHDRAFMVVDDAGGFRSQRNDPRMALIRAGVTADGTRLSLGWGPASGTEPGADGFAPLEVEVDPGGPRLDVTMHRQPFVGVDQGREAADWLSEVLGAPSRLVRVPDDHDRRVDGMTPGTSAFADSTAVLMVSRASLDLLSERILARGAEPVPMNRFRPNIVVSGWAEPHTEDRVRALRLGTAELGYAKVCIRCVATTVDQSRGAKAGPEPLRTLADYRRARGGVAFGAKFAVTRPGSLAVGDELEVLAWDGAQDEDADLTSVPA</sequence>
<dbReference type="Pfam" id="PF03476">
    <property type="entry name" value="MOSC_N"/>
    <property type="match status" value="1"/>
</dbReference>
<dbReference type="PANTHER" id="PTHR14237">
    <property type="entry name" value="MOLYBDOPTERIN COFACTOR SULFURASE MOSC"/>
    <property type="match status" value="1"/>
</dbReference>
<dbReference type="InterPro" id="IPR005303">
    <property type="entry name" value="MOCOS_middle"/>
</dbReference>
<dbReference type="GO" id="GO:0003824">
    <property type="term" value="F:catalytic activity"/>
    <property type="evidence" value="ECO:0007669"/>
    <property type="project" value="InterPro"/>
</dbReference>
<protein>
    <submittedName>
        <fullName evidence="2">MOSC domain-containing protein</fullName>
    </submittedName>
</protein>
<organism evidence="2 3">
    <name type="scientific">Nocardiopsis alborubida</name>
    <dbReference type="NCBI Taxonomy" id="146802"/>
    <lineage>
        <taxon>Bacteria</taxon>
        <taxon>Bacillati</taxon>
        <taxon>Actinomycetota</taxon>
        <taxon>Actinomycetes</taxon>
        <taxon>Streptosporangiales</taxon>
        <taxon>Nocardiopsidaceae</taxon>
        <taxon>Nocardiopsis</taxon>
    </lineage>
</organism>
<dbReference type="Proteomes" id="UP000553209">
    <property type="component" value="Unassembled WGS sequence"/>
</dbReference>
<dbReference type="PROSITE" id="PS51340">
    <property type="entry name" value="MOSC"/>
    <property type="match status" value="1"/>
</dbReference>
<dbReference type="PANTHER" id="PTHR14237:SF19">
    <property type="entry name" value="MITOCHONDRIAL AMIDOXIME REDUCING COMPONENT 1"/>
    <property type="match status" value="1"/>
</dbReference>
<name>A0A7X6RNS6_9ACTN</name>
<dbReference type="AlphaFoldDB" id="A0A7X6RNS6"/>
<dbReference type="InterPro" id="IPR011037">
    <property type="entry name" value="Pyrv_Knase-like_insert_dom_sf"/>
</dbReference>
<comment type="caution">
    <text evidence="2">The sequence shown here is derived from an EMBL/GenBank/DDBJ whole genome shotgun (WGS) entry which is preliminary data.</text>
</comment>
<accession>A0A7X6RNS6</accession>
<gene>
    <name evidence="2" type="ORF">HGB44_01875</name>
</gene>
<evidence type="ECO:0000313" key="2">
    <source>
        <dbReference type="EMBL" id="NKY96427.1"/>
    </source>
</evidence>